<dbReference type="Gene3D" id="3.20.190.10">
    <property type="entry name" value="MutM-like, N-terminal"/>
    <property type="match status" value="1"/>
</dbReference>
<gene>
    <name evidence="3" type="ORF">C1280_00645</name>
</gene>
<reference evidence="3 4" key="1">
    <citation type="submission" date="2018-01" db="EMBL/GenBank/DDBJ databases">
        <title>G. obscuriglobus.</title>
        <authorList>
            <person name="Franke J."/>
            <person name="Blomberg W."/>
            <person name="Selmecki A."/>
        </authorList>
    </citation>
    <scope>NUCLEOTIDE SEQUENCE [LARGE SCALE GENOMIC DNA]</scope>
    <source>
        <strain evidence="3 4">DSM 5831</strain>
    </source>
</reference>
<dbReference type="GO" id="GO:0008270">
    <property type="term" value="F:zinc ion binding"/>
    <property type="evidence" value="ECO:0007669"/>
    <property type="project" value="InterPro"/>
</dbReference>
<evidence type="ECO:0000313" key="3">
    <source>
        <dbReference type="EMBL" id="AWM35674.1"/>
    </source>
</evidence>
<dbReference type="GO" id="GO:0006284">
    <property type="term" value="P:base-excision repair"/>
    <property type="evidence" value="ECO:0007669"/>
    <property type="project" value="InterPro"/>
</dbReference>
<evidence type="ECO:0000259" key="2">
    <source>
        <dbReference type="PROSITE" id="PS51068"/>
    </source>
</evidence>
<dbReference type="InterPro" id="IPR012319">
    <property type="entry name" value="FPG_cat"/>
</dbReference>
<dbReference type="GO" id="GO:0003906">
    <property type="term" value="F:DNA-(apurinic or apyrimidinic site) endonuclease activity"/>
    <property type="evidence" value="ECO:0007669"/>
    <property type="project" value="InterPro"/>
</dbReference>
<keyword evidence="4" id="KW-1185">Reference proteome</keyword>
<dbReference type="AlphaFoldDB" id="A0A2Z3H242"/>
<dbReference type="SUPFAM" id="SSF81624">
    <property type="entry name" value="N-terminal domain of MutM-like DNA repair proteins"/>
    <property type="match status" value="1"/>
</dbReference>
<dbReference type="EMBL" id="CP025958">
    <property type="protein sequence ID" value="AWM35674.1"/>
    <property type="molecule type" value="Genomic_DNA"/>
</dbReference>
<dbReference type="GO" id="GO:0019104">
    <property type="term" value="F:DNA N-glycosylase activity"/>
    <property type="evidence" value="ECO:0007669"/>
    <property type="project" value="InterPro"/>
</dbReference>
<dbReference type="Proteomes" id="UP000245802">
    <property type="component" value="Chromosome"/>
</dbReference>
<dbReference type="InterPro" id="IPR035937">
    <property type="entry name" value="FPG_N"/>
</dbReference>
<sequence length="118" mass="12908">MPELPEVETVVRDLRPLLTGRVITAVRRSAFKLRRTWNPAWAAALAGTRVEAVRRRGKWILVDLECKADPPPTPSLKGGGGRQTHPPTPSLQGGGVRAQRLANSIRKSVPTWLCSPSL</sequence>
<evidence type="ECO:0000256" key="1">
    <source>
        <dbReference type="SAM" id="MobiDB-lite"/>
    </source>
</evidence>
<accession>A0A2Z3H242</accession>
<dbReference type="Pfam" id="PF01149">
    <property type="entry name" value="Fapy_DNA_glyco"/>
    <property type="match status" value="1"/>
</dbReference>
<evidence type="ECO:0000313" key="4">
    <source>
        <dbReference type="Proteomes" id="UP000245802"/>
    </source>
</evidence>
<feature type="region of interest" description="Disordered" evidence="1">
    <location>
        <begin position="68"/>
        <end position="100"/>
    </location>
</feature>
<dbReference type="KEGG" id="gog:C1280_00645"/>
<protein>
    <recommendedName>
        <fullName evidence="2">Formamidopyrimidine-DNA glycosylase catalytic domain-containing protein</fullName>
    </recommendedName>
</protein>
<organism evidence="3 4">
    <name type="scientific">Gemmata obscuriglobus</name>
    <dbReference type="NCBI Taxonomy" id="114"/>
    <lineage>
        <taxon>Bacteria</taxon>
        <taxon>Pseudomonadati</taxon>
        <taxon>Planctomycetota</taxon>
        <taxon>Planctomycetia</taxon>
        <taxon>Gemmatales</taxon>
        <taxon>Gemmataceae</taxon>
        <taxon>Gemmata</taxon>
    </lineage>
</organism>
<name>A0A2Z3H242_9BACT</name>
<proteinExistence type="predicted"/>
<dbReference type="SMART" id="SM00898">
    <property type="entry name" value="Fapy_DNA_glyco"/>
    <property type="match status" value="1"/>
</dbReference>
<feature type="domain" description="Formamidopyrimidine-DNA glycosylase catalytic" evidence="2">
    <location>
        <begin position="2"/>
        <end position="118"/>
    </location>
</feature>
<dbReference type="PROSITE" id="PS51068">
    <property type="entry name" value="FPG_CAT"/>
    <property type="match status" value="1"/>
</dbReference>